<dbReference type="EMBL" id="JBJUIK010000012">
    <property type="protein sequence ID" value="KAL3510311.1"/>
    <property type="molecule type" value="Genomic_DNA"/>
</dbReference>
<organism evidence="1 2">
    <name type="scientific">Cinchona calisaya</name>
    <dbReference type="NCBI Taxonomy" id="153742"/>
    <lineage>
        <taxon>Eukaryota</taxon>
        <taxon>Viridiplantae</taxon>
        <taxon>Streptophyta</taxon>
        <taxon>Embryophyta</taxon>
        <taxon>Tracheophyta</taxon>
        <taxon>Spermatophyta</taxon>
        <taxon>Magnoliopsida</taxon>
        <taxon>eudicotyledons</taxon>
        <taxon>Gunneridae</taxon>
        <taxon>Pentapetalae</taxon>
        <taxon>asterids</taxon>
        <taxon>lamiids</taxon>
        <taxon>Gentianales</taxon>
        <taxon>Rubiaceae</taxon>
        <taxon>Cinchonoideae</taxon>
        <taxon>Cinchoneae</taxon>
        <taxon>Cinchona</taxon>
    </lineage>
</organism>
<sequence>MINFDVGVFQDVECADIGTVVRDGKGQLVAGLTKRIVRMSRPQIAELVSARRSLEFGAELKNWWRRDGYSGLDQFFVSFYCYLG</sequence>
<gene>
    <name evidence="1" type="ORF">ACH5RR_029712</name>
</gene>
<accession>A0ABD2YUR5</accession>
<dbReference type="AlphaFoldDB" id="A0ABD2YUR5"/>
<comment type="caution">
    <text evidence="1">The sequence shown here is derived from an EMBL/GenBank/DDBJ whole genome shotgun (WGS) entry which is preliminary data.</text>
</comment>
<evidence type="ECO:0000313" key="2">
    <source>
        <dbReference type="Proteomes" id="UP001630127"/>
    </source>
</evidence>
<dbReference type="Proteomes" id="UP001630127">
    <property type="component" value="Unassembled WGS sequence"/>
</dbReference>
<keyword evidence="2" id="KW-1185">Reference proteome</keyword>
<evidence type="ECO:0000313" key="1">
    <source>
        <dbReference type="EMBL" id="KAL3510311.1"/>
    </source>
</evidence>
<reference evidence="1 2" key="1">
    <citation type="submission" date="2024-11" db="EMBL/GenBank/DDBJ databases">
        <title>A near-complete genome assembly of Cinchona calisaya.</title>
        <authorList>
            <person name="Lian D.C."/>
            <person name="Zhao X.W."/>
            <person name="Wei L."/>
        </authorList>
    </citation>
    <scope>NUCLEOTIDE SEQUENCE [LARGE SCALE GENOMIC DNA]</scope>
    <source>
        <tissue evidence="1">Nenye</tissue>
    </source>
</reference>
<name>A0ABD2YUR5_9GENT</name>
<protein>
    <submittedName>
        <fullName evidence="1">Uncharacterized protein</fullName>
    </submittedName>
</protein>
<proteinExistence type="predicted"/>